<sequence>MNLSPVVVLTAAAALASAAMGGLFYAFSTFVMRGLDRTGPAEAFTAMRGMNTEANNNAPFLLFFIGSALLALAVGIVALTRIGQPGSSVLLAGAVFGVLGFVVTMVFNVPLNNRLDRADPADAVAEWQAYFTTWTAWNHVRTVTGFVGAVLMLVGLAQR</sequence>
<proteinExistence type="predicted"/>
<keyword evidence="1" id="KW-0812">Transmembrane</keyword>
<keyword evidence="1" id="KW-1133">Transmembrane helix</keyword>
<dbReference type="RefSeq" id="WP_039325878.1">
    <property type="nucleotide sequence ID" value="NZ_JTLZ01000012.1"/>
</dbReference>
<gene>
    <name evidence="2" type="ORF">QQ44_24920</name>
</gene>
<feature type="transmembrane region" description="Helical" evidence="1">
    <location>
        <begin position="60"/>
        <end position="82"/>
    </location>
</feature>
<accession>A0ABR4YMF9</accession>
<feature type="transmembrane region" description="Helical" evidence="1">
    <location>
        <begin position="89"/>
        <end position="107"/>
    </location>
</feature>
<dbReference type="EMBL" id="JTLZ01000012">
    <property type="protein sequence ID" value="KHO19885.1"/>
    <property type="molecule type" value="Genomic_DNA"/>
</dbReference>
<dbReference type="InterPro" id="IPR013901">
    <property type="entry name" value="Anthrone_oxy"/>
</dbReference>
<keyword evidence="3" id="KW-1185">Reference proteome</keyword>
<dbReference type="Pfam" id="PF08592">
    <property type="entry name" value="Anthrone_oxy"/>
    <property type="match status" value="1"/>
</dbReference>
<evidence type="ECO:0000313" key="2">
    <source>
        <dbReference type="EMBL" id="KHO19885.1"/>
    </source>
</evidence>
<evidence type="ECO:0000256" key="1">
    <source>
        <dbReference type="SAM" id="Phobius"/>
    </source>
</evidence>
<organism evidence="2 3">
    <name type="scientific">Mycolicibacterium setense</name>
    <dbReference type="NCBI Taxonomy" id="431269"/>
    <lineage>
        <taxon>Bacteria</taxon>
        <taxon>Bacillati</taxon>
        <taxon>Actinomycetota</taxon>
        <taxon>Actinomycetes</taxon>
        <taxon>Mycobacteriales</taxon>
        <taxon>Mycobacteriaceae</taxon>
        <taxon>Mycolicibacterium</taxon>
    </lineage>
</organism>
<evidence type="ECO:0000313" key="3">
    <source>
        <dbReference type="Proteomes" id="UP000031004"/>
    </source>
</evidence>
<protein>
    <submittedName>
        <fullName evidence="2">Membrane protein</fullName>
    </submittedName>
</protein>
<dbReference type="Proteomes" id="UP000031004">
    <property type="component" value="Unassembled WGS sequence"/>
</dbReference>
<comment type="caution">
    <text evidence="2">The sequence shown here is derived from an EMBL/GenBank/DDBJ whole genome shotgun (WGS) entry which is preliminary data.</text>
</comment>
<keyword evidence="1" id="KW-0472">Membrane</keyword>
<reference evidence="2 3" key="1">
    <citation type="submission" date="2014-11" db="EMBL/GenBank/DDBJ databases">
        <title>Mycobacterium setense Manresensis Genome.</title>
        <authorList>
            <person name="Rech G."/>
            <person name="Sumoy L."/>
        </authorList>
    </citation>
    <scope>NUCLEOTIDE SEQUENCE [LARGE SCALE GENOMIC DNA]</scope>
    <source>
        <strain evidence="2 3">Manresensis</strain>
    </source>
</reference>
<feature type="transmembrane region" description="Helical" evidence="1">
    <location>
        <begin position="139"/>
        <end position="157"/>
    </location>
</feature>
<name>A0ABR4YMF9_9MYCO</name>